<accession>A0AC60P0A7</accession>
<comment type="caution">
    <text evidence="1">The sequence shown here is derived from an EMBL/GenBank/DDBJ whole genome shotgun (WGS) entry which is preliminary data.</text>
</comment>
<protein>
    <submittedName>
        <fullName evidence="1">Uncharacterized protein</fullName>
    </submittedName>
</protein>
<dbReference type="Proteomes" id="UP000805193">
    <property type="component" value="Unassembled WGS sequence"/>
</dbReference>
<sequence>GRPLRRLRWRAVALTALLLGAFRRRPECGKPPWPKTTSPCLAHTKISPKKQRGGDHLAVTEGAVKQMAP</sequence>
<reference evidence="1 2" key="1">
    <citation type="journal article" date="2020" name="Cell">
        <title>Large-Scale Comparative Analyses of Tick Genomes Elucidate Their Genetic Diversity and Vector Capacities.</title>
        <authorList>
            <consortium name="Tick Genome and Microbiome Consortium (TIGMIC)"/>
            <person name="Jia N."/>
            <person name="Wang J."/>
            <person name="Shi W."/>
            <person name="Du L."/>
            <person name="Sun Y."/>
            <person name="Zhan W."/>
            <person name="Jiang J.F."/>
            <person name="Wang Q."/>
            <person name="Zhang B."/>
            <person name="Ji P."/>
            <person name="Bell-Sakyi L."/>
            <person name="Cui X.M."/>
            <person name="Yuan T.T."/>
            <person name="Jiang B.G."/>
            <person name="Yang W.F."/>
            <person name="Lam T.T."/>
            <person name="Chang Q.C."/>
            <person name="Ding S.J."/>
            <person name="Wang X.J."/>
            <person name="Zhu J.G."/>
            <person name="Ruan X.D."/>
            <person name="Zhao L."/>
            <person name="Wei J.T."/>
            <person name="Ye R.Z."/>
            <person name="Que T.C."/>
            <person name="Du C.H."/>
            <person name="Zhou Y.H."/>
            <person name="Cheng J.X."/>
            <person name="Dai P.F."/>
            <person name="Guo W.B."/>
            <person name="Han X.H."/>
            <person name="Huang E.J."/>
            <person name="Li L.F."/>
            <person name="Wei W."/>
            <person name="Gao Y.C."/>
            <person name="Liu J.Z."/>
            <person name="Shao H.Z."/>
            <person name="Wang X."/>
            <person name="Wang C.C."/>
            <person name="Yang T.C."/>
            <person name="Huo Q.B."/>
            <person name="Li W."/>
            <person name="Chen H.Y."/>
            <person name="Chen S.E."/>
            <person name="Zhou L.G."/>
            <person name="Ni X.B."/>
            <person name="Tian J.H."/>
            <person name="Sheng Y."/>
            <person name="Liu T."/>
            <person name="Pan Y.S."/>
            <person name="Xia L.Y."/>
            <person name="Li J."/>
            <person name="Zhao F."/>
            <person name="Cao W.C."/>
        </authorList>
    </citation>
    <scope>NUCLEOTIDE SEQUENCE [LARGE SCALE GENOMIC DNA]</scope>
    <source>
        <strain evidence="1">Iper-2018</strain>
    </source>
</reference>
<feature type="non-terminal residue" evidence="1">
    <location>
        <position position="1"/>
    </location>
</feature>
<organism evidence="1 2">
    <name type="scientific">Ixodes persulcatus</name>
    <name type="common">Taiga tick</name>
    <dbReference type="NCBI Taxonomy" id="34615"/>
    <lineage>
        <taxon>Eukaryota</taxon>
        <taxon>Metazoa</taxon>
        <taxon>Ecdysozoa</taxon>
        <taxon>Arthropoda</taxon>
        <taxon>Chelicerata</taxon>
        <taxon>Arachnida</taxon>
        <taxon>Acari</taxon>
        <taxon>Parasitiformes</taxon>
        <taxon>Ixodida</taxon>
        <taxon>Ixodoidea</taxon>
        <taxon>Ixodidae</taxon>
        <taxon>Ixodinae</taxon>
        <taxon>Ixodes</taxon>
    </lineage>
</organism>
<name>A0AC60P0A7_IXOPE</name>
<evidence type="ECO:0000313" key="1">
    <source>
        <dbReference type="EMBL" id="KAG0412742.1"/>
    </source>
</evidence>
<gene>
    <name evidence="1" type="ORF">HPB47_010134</name>
</gene>
<keyword evidence="2" id="KW-1185">Reference proteome</keyword>
<dbReference type="EMBL" id="JABSTQ010011328">
    <property type="protein sequence ID" value="KAG0412742.1"/>
    <property type="molecule type" value="Genomic_DNA"/>
</dbReference>
<evidence type="ECO:0000313" key="2">
    <source>
        <dbReference type="Proteomes" id="UP000805193"/>
    </source>
</evidence>
<proteinExistence type="predicted"/>